<dbReference type="PANTHER" id="PTHR16198:SF2">
    <property type="entry name" value="INO80 COMPLEX SUBUNIT D"/>
    <property type="match status" value="1"/>
</dbReference>
<feature type="region of interest" description="Disordered" evidence="3">
    <location>
        <begin position="1340"/>
        <end position="1361"/>
    </location>
</feature>
<proteinExistence type="predicted"/>
<dbReference type="RefSeq" id="XP_013066405.2">
    <property type="nucleotide sequence ID" value="XM_013210951.2"/>
</dbReference>
<comment type="subcellular location">
    <subcellularLocation>
        <location evidence="1">Nucleus</location>
    </subcellularLocation>
</comment>
<feature type="domain" description="KANL2-like probable zinc-finger" evidence="4">
    <location>
        <begin position="18"/>
        <end position="79"/>
    </location>
</feature>
<dbReference type="EnsemblMetazoa" id="BGLB023926-RB">
    <property type="protein sequence ID" value="BGLB023926-PB"/>
    <property type="gene ID" value="BGLB023926"/>
</dbReference>
<feature type="region of interest" description="Disordered" evidence="3">
    <location>
        <begin position="251"/>
        <end position="307"/>
    </location>
</feature>
<dbReference type="VEuPathDB" id="VectorBase:BGLAX_039449"/>
<dbReference type="KEGG" id="bgt:106054875"/>
<dbReference type="Pfam" id="PF13891">
    <property type="entry name" value="zf-C3HC3H_KANSL2"/>
    <property type="match status" value="2"/>
</dbReference>
<gene>
    <name evidence="5" type="primary">106054875</name>
</gene>
<feature type="domain" description="KANL2-like probable zinc-finger" evidence="4">
    <location>
        <begin position="736"/>
        <end position="794"/>
    </location>
</feature>
<feature type="compositionally biased region" description="Low complexity" evidence="3">
    <location>
        <begin position="275"/>
        <end position="292"/>
    </location>
</feature>
<feature type="compositionally biased region" description="Polar residues" evidence="3">
    <location>
        <begin position="260"/>
        <end position="273"/>
    </location>
</feature>
<evidence type="ECO:0000259" key="4">
    <source>
        <dbReference type="Pfam" id="PF13891"/>
    </source>
</evidence>
<name>A0A2C9KVG6_BIOGL</name>
<dbReference type="RefSeq" id="XP_013066404.2">
    <property type="nucleotide sequence ID" value="XM_013210950.2"/>
</dbReference>
<evidence type="ECO:0000313" key="6">
    <source>
        <dbReference type="Proteomes" id="UP000076420"/>
    </source>
</evidence>
<keyword evidence="2" id="KW-0539">Nucleus</keyword>
<organism evidence="5 6">
    <name type="scientific">Biomphalaria glabrata</name>
    <name type="common">Bloodfluke planorb</name>
    <name type="synonym">Freshwater snail</name>
    <dbReference type="NCBI Taxonomy" id="6526"/>
    <lineage>
        <taxon>Eukaryota</taxon>
        <taxon>Metazoa</taxon>
        <taxon>Spiralia</taxon>
        <taxon>Lophotrochozoa</taxon>
        <taxon>Mollusca</taxon>
        <taxon>Gastropoda</taxon>
        <taxon>Heterobranchia</taxon>
        <taxon>Euthyneura</taxon>
        <taxon>Panpulmonata</taxon>
        <taxon>Hygrophila</taxon>
        <taxon>Lymnaeoidea</taxon>
        <taxon>Planorbidae</taxon>
        <taxon>Biomphalaria</taxon>
    </lineage>
</organism>
<dbReference type="RefSeq" id="XP_013066407.2">
    <property type="nucleotide sequence ID" value="XM_013210953.2"/>
</dbReference>
<feature type="compositionally biased region" description="Polar residues" evidence="3">
    <location>
        <begin position="1347"/>
        <end position="1361"/>
    </location>
</feature>
<accession>A0A2C9KVG6</accession>
<evidence type="ECO:0000256" key="1">
    <source>
        <dbReference type="ARBA" id="ARBA00004123"/>
    </source>
</evidence>
<dbReference type="OrthoDB" id="10038011at2759"/>
<protein>
    <recommendedName>
        <fullName evidence="4">KANL2-like probable zinc-finger domain-containing protein</fullName>
    </recommendedName>
</protein>
<feature type="region of interest" description="Disordered" evidence="3">
    <location>
        <begin position="214"/>
        <end position="236"/>
    </location>
</feature>
<feature type="region of interest" description="Disordered" evidence="3">
    <location>
        <begin position="1269"/>
        <end position="1299"/>
    </location>
</feature>
<dbReference type="EnsemblMetazoa" id="BGLB023926-RA">
    <property type="protein sequence ID" value="BGLB023926-PA"/>
    <property type="gene ID" value="BGLB023926"/>
</dbReference>
<dbReference type="VEuPathDB" id="VectorBase:BGLB023926"/>
<evidence type="ECO:0000256" key="3">
    <source>
        <dbReference type="SAM" id="MobiDB-lite"/>
    </source>
</evidence>
<feature type="region of interest" description="Disordered" evidence="3">
    <location>
        <begin position="452"/>
        <end position="477"/>
    </location>
</feature>
<evidence type="ECO:0000256" key="2">
    <source>
        <dbReference type="ARBA" id="ARBA00023242"/>
    </source>
</evidence>
<evidence type="ECO:0000313" key="5">
    <source>
        <dbReference type="EnsemblMetazoa" id="BGLB023926-PA"/>
    </source>
</evidence>
<feature type="compositionally biased region" description="Polar residues" evidence="3">
    <location>
        <begin position="293"/>
        <end position="307"/>
    </location>
</feature>
<feature type="compositionally biased region" description="Low complexity" evidence="3">
    <location>
        <begin position="452"/>
        <end position="462"/>
    </location>
</feature>
<reference evidence="5" key="1">
    <citation type="submission" date="2020-05" db="UniProtKB">
        <authorList>
            <consortium name="EnsemblMetazoa"/>
        </authorList>
    </citation>
    <scope>IDENTIFICATION</scope>
    <source>
        <strain evidence="5">BB02</strain>
    </source>
</reference>
<dbReference type="Proteomes" id="UP000076420">
    <property type="component" value="Unassembled WGS sequence"/>
</dbReference>
<dbReference type="EnsemblMetazoa" id="BGLB023926-RD">
    <property type="protein sequence ID" value="BGLB023926-PD"/>
    <property type="gene ID" value="BGLB023926"/>
</dbReference>
<dbReference type="PANTHER" id="PTHR16198">
    <property type="match status" value="1"/>
</dbReference>
<sequence length="1613" mass="175321">MYEGKNIHYSSADSKLLCSFSGKLCNQRRLNGYGFCIRHILEDPSAPFKRCAYVAKSSNQMCTQAIPKHEERRYCNNHMQVLGILPKKERKKKEKSSTNSEIKTPLILNSAVKNKFIFSSTKDNNFSAISIQHSNSDDPDDPYAFSDTGPTENKLILPIGNNVLSSDSILGKSLQSGQGFVRSPNDISSSSGLMTGGSMIAKYYPELAEKLEKMRAKPEPKLTPKSRAKSSRTMNKLQTKIAQNKINEKLRKSQEHGHTDSNSSPLQLSSPEQNFGFEHSPSPGSGFSPASSHTFSPQASTSNYTGNLNLPRYDQNLTVQDIPPLPQVDTSLLATLAAQDNLGFQNSNILEPERHMASHTPPRLPPPYPGASSISIDPPVSAFSQQANLNNVLESFNSTHCSRQASILQVGPSGPSSLSSLTLNPLQSHQSNLQSTSLASSYLTSPPSFPSTSAPSYPFSTSQSGPEVHLPGLKQSNHMSSLLPPNVDILSLLNMNTKLNIDPALMLPSPNTLAAHLSLPPPPPYVPPAALQKTTAVSVTNSTPKPSIITTSPVVSKVSVPYVKLNKLTGVLTEKAAKQKLKSDLAVNFYSFYAKRKTSNHFLLGPNLFSSDEESEDEDSDMLPWQRDVFSASSDEEVDSDELENDVPMGMRPTKISLLKTRLRRQWCQARSAYKVNSLVRENNNQATLALIRTVRDSAACAVRALWQITHVKKSKRRLIRRLKKKKVCCNKSEKEGQCQNLCLPYANHCIKHITYNINQQLFDFCTAKFANNVQCCLPSFDLRHELPLCQEHAAKADNYQKQLELENKKKPRKKSKPPALTRPPRKGKKKKKGRYSKAQKPLPPPVSIGLESTLSDVDVTSIDTSKPEENLLLESTKSSSSTVKDNCVISDQALIPNFASQVKSCSKTLDHAIDLADALSPDFDKPFELPLEQASRLLDESDFQEVVNKMPFDELDLFGKNGDNDQDPDHMCLDLNSANKARDALEKLLSGPMSEEESLQLAMVLAQNLSNDAELAHNASLITEAMNSSSSHSDSDIAIGAHMNNAGPSTSVDHHLISIQSTNTAENTPFGISHGTIHSSYHQPIHSQQSSAVQPLHLSKSLLISPYGLLDSPKTTVSSHETIQTSTVNTLSVMEGLQSVLAADLNAVYGLNRTQLSANKSAVAGLDNTCKTLLHQLPTDSQTSSSAVYIGPPQGELITSQMMTTNASNLVQSQKNNVDVTRSNVHMDVVVTTQGFSTSSLPVINAPSRTISSQHQSFAVYSPCTVSSQSSGDLPYSLSLPSPAKKAKMDSNEGSLSKTVQHNLQQHLLHPQQQGTRTILQAPAVSNSKLTLPENARTFRAHEVKSPSSPKPRQTSSPSSIQRLALPMPTSGQESFIASYSHKSIQPSDTIKLKLPSTGLPERLSKAESFQILTSTSSGLSSRMSPLTVNTIRYSDNSSILSPSIITTSTRRHNLLEDNDNGPSESISVTVRHPSPLEFVPSTVRHTLPDTFPTPMTLPSSPALSLPLKSSTSQPSLEHKLSAQWVSASPMAALQNGLPYGAATSHRTQISHRFSPAGQGNVRTKQTSTASEVARITALANAAGVPVVCSPVSLPTLVQNLSAATFKSSGSS</sequence>
<dbReference type="STRING" id="6526.A0A2C9KVG6"/>
<dbReference type="InterPro" id="IPR025927">
    <property type="entry name" value="Znf_KANL2-like"/>
</dbReference>
<feature type="region of interest" description="Disordered" evidence="3">
    <location>
        <begin position="804"/>
        <end position="851"/>
    </location>
</feature>
<dbReference type="GO" id="GO:0005634">
    <property type="term" value="C:nucleus"/>
    <property type="evidence" value="ECO:0007669"/>
    <property type="project" value="UniProtKB-SubCell"/>
</dbReference>
<feature type="compositionally biased region" description="Basic residues" evidence="3">
    <location>
        <begin position="824"/>
        <end position="838"/>
    </location>
</feature>